<evidence type="ECO:0000313" key="5">
    <source>
        <dbReference type="Proteomes" id="UP001336020"/>
    </source>
</evidence>
<name>A0ABU7L655_9NOCA</name>
<keyword evidence="2" id="KW-0813">Transport</keyword>
<evidence type="ECO:0000256" key="1">
    <source>
        <dbReference type="ARBA" id="ARBA00009023"/>
    </source>
</evidence>
<comment type="similarity">
    <text evidence="1">Belongs to the bacterial solute-binding protein 7 family.</text>
</comment>
<organism evidence="4 5">
    <name type="scientific">Rhodococcus artemisiae</name>
    <dbReference type="NCBI Taxonomy" id="714159"/>
    <lineage>
        <taxon>Bacteria</taxon>
        <taxon>Bacillati</taxon>
        <taxon>Actinomycetota</taxon>
        <taxon>Actinomycetes</taxon>
        <taxon>Mycobacteriales</taxon>
        <taxon>Nocardiaceae</taxon>
        <taxon>Rhodococcus</taxon>
    </lineage>
</organism>
<dbReference type="InterPro" id="IPR038404">
    <property type="entry name" value="TRAP_DctP_sf"/>
</dbReference>
<reference evidence="4 5" key="1">
    <citation type="submission" date="2023-07" db="EMBL/GenBank/DDBJ databases">
        <authorList>
            <person name="Girao M."/>
            <person name="Carvalho M.F."/>
        </authorList>
    </citation>
    <scope>NUCLEOTIDE SEQUENCE [LARGE SCALE GENOMIC DNA]</scope>
    <source>
        <strain evidence="4 5">YIM65754</strain>
    </source>
</reference>
<keyword evidence="3" id="KW-0732">Signal</keyword>
<dbReference type="PANTHER" id="PTHR33376">
    <property type="match status" value="1"/>
</dbReference>
<evidence type="ECO:0000313" key="4">
    <source>
        <dbReference type="EMBL" id="MEE2056988.1"/>
    </source>
</evidence>
<proteinExistence type="inferred from homology"/>
<protein>
    <submittedName>
        <fullName evidence="4">C4-dicarboxylate ABC transporter substrate-binding protein</fullName>
    </submittedName>
</protein>
<dbReference type="PANTHER" id="PTHR33376:SF7">
    <property type="entry name" value="C4-DICARBOXYLATE-BINDING PROTEIN DCTB"/>
    <property type="match status" value="1"/>
</dbReference>
<dbReference type="Proteomes" id="UP001336020">
    <property type="component" value="Unassembled WGS sequence"/>
</dbReference>
<evidence type="ECO:0000256" key="3">
    <source>
        <dbReference type="ARBA" id="ARBA00022729"/>
    </source>
</evidence>
<dbReference type="Pfam" id="PF03480">
    <property type="entry name" value="DctP"/>
    <property type="match status" value="1"/>
</dbReference>
<dbReference type="InterPro" id="IPR018389">
    <property type="entry name" value="DctP_fam"/>
</dbReference>
<dbReference type="EMBL" id="JAUTXY010000002">
    <property type="protein sequence ID" value="MEE2056988.1"/>
    <property type="molecule type" value="Genomic_DNA"/>
</dbReference>
<dbReference type="RefSeq" id="WP_330132250.1">
    <property type="nucleotide sequence ID" value="NZ_JAUTXY010000002.1"/>
</dbReference>
<keyword evidence="5" id="KW-1185">Reference proteome</keyword>
<sequence>MHRYHRVSRSILTKESEVVTFSRARMLPRAGVLVAAGALFLAGCAETSSGGGGGNGGGEGVAFGATIEEYHEAFADVDPIVLYTQSPSTQGSTGGAFIDAYTSAVEEWSDGKITFDIAYSDAIAKSTEIDNAIVDGRLDIGQVLAVYEPQEFPATSALLDASVLSDQSVVTGVLQSNAWPADVALNTPEIVAEFEDKGMKLMLPAYNAGMNALFCSENRTALPDYQGRSISVGSTAGTQQVSALGSTPTSVAYTEAYEALQRGVIDCSMLSPAAAQIGGILEVAPQTVIDPQAGLAVPSGNMAMNLDVWESLPLVAQQLMWDRLDAFMTGSIEGKIWPVTVESVQEIQQYGGTIQPFADDSRVAVQDANDKIVDAIAGNSGLSDGAGFVTTVRESADKWSGIVGELGYTNETDYNGFATWYSPGKIDIDPYVQRVYEEIFLPYRPS</sequence>
<accession>A0ABU7L655</accession>
<dbReference type="Gene3D" id="3.40.190.170">
    <property type="entry name" value="Bacterial extracellular solute-binding protein, family 7"/>
    <property type="match status" value="1"/>
</dbReference>
<evidence type="ECO:0000256" key="2">
    <source>
        <dbReference type="ARBA" id="ARBA00022448"/>
    </source>
</evidence>
<comment type="caution">
    <text evidence="4">The sequence shown here is derived from an EMBL/GenBank/DDBJ whole genome shotgun (WGS) entry which is preliminary data.</text>
</comment>
<gene>
    <name evidence="4" type="ORF">Q7514_05530</name>
</gene>